<dbReference type="Gene3D" id="1.10.510.10">
    <property type="entry name" value="Transferase(Phosphotransferase) domain 1"/>
    <property type="match status" value="1"/>
</dbReference>
<dbReference type="GO" id="GO:0005524">
    <property type="term" value="F:ATP binding"/>
    <property type="evidence" value="ECO:0007669"/>
    <property type="project" value="UniProtKB-KW"/>
</dbReference>
<keyword evidence="3" id="KW-0547">Nucleotide-binding</keyword>
<gene>
    <name evidence="9" type="ORF">L3Y34_013784</name>
</gene>
<dbReference type="PANTHER" id="PTHR45646:SF8">
    <property type="entry name" value="PROTEIN KINASE DOMAIN-CONTAINING PROTEIN"/>
    <property type="match status" value="1"/>
</dbReference>
<dbReference type="PROSITE" id="PS50011">
    <property type="entry name" value="PROTEIN_KINASE_DOM"/>
    <property type="match status" value="1"/>
</dbReference>
<feature type="region of interest" description="Disordered" evidence="7">
    <location>
        <begin position="94"/>
        <end position="123"/>
    </location>
</feature>
<dbReference type="EMBL" id="CP090896">
    <property type="protein sequence ID" value="ULT85241.1"/>
    <property type="molecule type" value="Genomic_DNA"/>
</dbReference>
<dbReference type="Proteomes" id="UP000827892">
    <property type="component" value="Chromosome X"/>
</dbReference>
<dbReference type="InterPro" id="IPR011009">
    <property type="entry name" value="Kinase-like_dom_sf"/>
</dbReference>
<feature type="compositionally biased region" description="Low complexity" evidence="7">
    <location>
        <begin position="97"/>
        <end position="116"/>
    </location>
</feature>
<accession>A0AAE9CX13</accession>
<evidence type="ECO:0000256" key="6">
    <source>
        <dbReference type="ARBA" id="ARBA00037966"/>
    </source>
</evidence>
<keyword evidence="4" id="KW-0418">Kinase</keyword>
<feature type="region of interest" description="Disordered" evidence="7">
    <location>
        <begin position="1"/>
        <end position="42"/>
    </location>
</feature>
<feature type="compositionally biased region" description="Basic and acidic residues" evidence="7">
    <location>
        <begin position="1"/>
        <end position="24"/>
    </location>
</feature>
<evidence type="ECO:0000256" key="3">
    <source>
        <dbReference type="ARBA" id="ARBA00022741"/>
    </source>
</evidence>
<evidence type="ECO:0000256" key="7">
    <source>
        <dbReference type="SAM" id="MobiDB-lite"/>
    </source>
</evidence>
<evidence type="ECO:0000313" key="9">
    <source>
        <dbReference type="EMBL" id="ULT85241.1"/>
    </source>
</evidence>
<keyword evidence="2" id="KW-0808">Transferase</keyword>
<dbReference type="InterPro" id="IPR000719">
    <property type="entry name" value="Prot_kinase_dom"/>
</dbReference>
<evidence type="ECO:0000256" key="5">
    <source>
        <dbReference type="ARBA" id="ARBA00022840"/>
    </source>
</evidence>
<evidence type="ECO:0000256" key="4">
    <source>
        <dbReference type="ARBA" id="ARBA00022777"/>
    </source>
</evidence>
<evidence type="ECO:0000256" key="1">
    <source>
        <dbReference type="ARBA" id="ARBA00022527"/>
    </source>
</evidence>
<evidence type="ECO:0000259" key="8">
    <source>
        <dbReference type="PROSITE" id="PS50011"/>
    </source>
</evidence>
<name>A0AAE9CX13_CAEBR</name>
<dbReference type="InterPro" id="IPR051175">
    <property type="entry name" value="CLK_kinases"/>
</dbReference>
<protein>
    <recommendedName>
        <fullName evidence="8">Protein kinase domain-containing protein</fullName>
    </recommendedName>
</protein>
<organism evidence="9 10">
    <name type="scientific">Caenorhabditis briggsae</name>
    <dbReference type="NCBI Taxonomy" id="6238"/>
    <lineage>
        <taxon>Eukaryota</taxon>
        <taxon>Metazoa</taxon>
        <taxon>Ecdysozoa</taxon>
        <taxon>Nematoda</taxon>
        <taxon>Chromadorea</taxon>
        <taxon>Rhabditida</taxon>
        <taxon>Rhabditina</taxon>
        <taxon>Rhabditomorpha</taxon>
        <taxon>Rhabditoidea</taxon>
        <taxon>Rhabditidae</taxon>
        <taxon>Peloderinae</taxon>
        <taxon>Caenorhabditis</taxon>
    </lineage>
</organism>
<evidence type="ECO:0000313" key="10">
    <source>
        <dbReference type="Proteomes" id="UP000827892"/>
    </source>
</evidence>
<dbReference type="GO" id="GO:0004674">
    <property type="term" value="F:protein serine/threonine kinase activity"/>
    <property type="evidence" value="ECO:0007669"/>
    <property type="project" value="UniProtKB-KW"/>
</dbReference>
<dbReference type="AlphaFoldDB" id="A0AAE9CX13"/>
<comment type="similarity">
    <text evidence="6">Belongs to the protein kinase superfamily. CMGC Ser/Thr protein kinase family. Lammer subfamily.</text>
</comment>
<dbReference type="PANTHER" id="PTHR45646">
    <property type="entry name" value="SERINE/THREONINE-PROTEIN KINASE DOA-RELATED"/>
    <property type="match status" value="1"/>
</dbReference>
<dbReference type="SUPFAM" id="SSF56112">
    <property type="entry name" value="Protein kinase-like (PK-like)"/>
    <property type="match status" value="1"/>
</dbReference>
<keyword evidence="1" id="KW-0723">Serine/threonine-protein kinase</keyword>
<evidence type="ECO:0000256" key="2">
    <source>
        <dbReference type="ARBA" id="ARBA00022679"/>
    </source>
</evidence>
<feature type="domain" description="Protein kinase" evidence="8">
    <location>
        <begin position="157"/>
        <end position="484"/>
    </location>
</feature>
<reference evidence="9 10" key="1">
    <citation type="submission" date="2022-05" db="EMBL/GenBank/DDBJ databases">
        <title>Chromosome-level reference genomes for two strains of Caenorhabditis briggsae: an improved platform for comparative genomics.</title>
        <authorList>
            <person name="Stevens L."/>
            <person name="Andersen E.C."/>
        </authorList>
    </citation>
    <scope>NUCLEOTIDE SEQUENCE [LARGE SCALE GENOMIC DNA]</scope>
    <source>
        <strain evidence="9">QX1410_ONT</strain>
        <tissue evidence="9">Whole-organism</tissue>
    </source>
</reference>
<sequence length="487" mass="56201">MHYCEAKPHQHKHTDDPRKEERGPHSVAGRRSSTNFGPNTIIRPEKSKKIKITREENSNDGAIAREYRLTEIVKVNQNHEARLFAIYPRGSEKKNLSMSNNAQESSSNAETASNPSLPVESSTTMPEINQLLPEQGDEPENIDNIGCVLKLYSGDEFVIRGVFGKGLASTVYSVEHQSRFKYAAKLFVERDPAIPTFHELVALHQIAIVPHVNLLLLHLAGVLINPLPGFSGEVFITEECGPSIRDIMKSARLATNETHYPSFCLENVRQIGCQIGRAMAHLERLKIYYLDLKTDHVVFLKPNNRYRLQRNRIQSTIYMEDIRVKVIDFGCSKSHEEPGEEKEYRLVQPTPLRSPEVFMGLPYNETSDVWSMGCLLGQMFTGYYIFYPTSGTTEQEKIQSQFECTFNRLSELLPMKMIQESQRGGHCTLNYNFYTQRRAFNRDHLLNIIRKDADRPVYELLEFMLRWDPSRRPSFDYVLYHKFFRNI</sequence>
<dbReference type="Pfam" id="PF00069">
    <property type="entry name" value="Pkinase"/>
    <property type="match status" value="1"/>
</dbReference>
<keyword evidence="5" id="KW-0067">ATP-binding</keyword>
<proteinExistence type="inferred from homology"/>
<dbReference type="SMART" id="SM00220">
    <property type="entry name" value="S_TKc"/>
    <property type="match status" value="1"/>
</dbReference>